<dbReference type="Pfam" id="PF25785">
    <property type="entry name" value="TPR"/>
    <property type="match status" value="1"/>
</dbReference>
<feature type="coiled-coil region" evidence="4">
    <location>
        <begin position="272"/>
        <end position="358"/>
    </location>
</feature>
<evidence type="ECO:0000256" key="2">
    <source>
        <dbReference type="ARBA" id="ARBA00023054"/>
    </source>
</evidence>
<organism evidence="9">
    <name type="scientific">Zea mays</name>
    <name type="common">Maize</name>
    <dbReference type="NCBI Taxonomy" id="4577"/>
    <lineage>
        <taxon>Eukaryota</taxon>
        <taxon>Viridiplantae</taxon>
        <taxon>Streptophyta</taxon>
        <taxon>Embryophyta</taxon>
        <taxon>Tracheophyta</taxon>
        <taxon>Spermatophyta</taxon>
        <taxon>Magnoliopsida</taxon>
        <taxon>Liliopsida</taxon>
        <taxon>Poales</taxon>
        <taxon>Poaceae</taxon>
        <taxon>PACMAD clade</taxon>
        <taxon>Panicoideae</taxon>
        <taxon>Andropogonodae</taxon>
        <taxon>Andropogoneae</taxon>
        <taxon>Tripsacinae</taxon>
        <taxon>Zea</taxon>
    </lineage>
</organism>
<dbReference type="ExpressionAtlas" id="A0A1D6QEY5">
    <property type="expression patterns" value="baseline and differential"/>
</dbReference>
<dbReference type="GO" id="GO:0006606">
    <property type="term" value="P:protein import into nucleus"/>
    <property type="evidence" value="ECO:0007669"/>
    <property type="project" value="InterPro"/>
</dbReference>
<feature type="region of interest" description="Disordered" evidence="5">
    <location>
        <begin position="1309"/>
        <end position="1330"/>
    </location>
</feature>
<dbReference type="Pfam" id="PF25481">
    <property type="entry name" value="Nucleoprot-TPR"/>
    <property type="match status" value="1"/>
</dbReference>
<sequence>MTQEKELLEKHNVWLDEELKAKVKNLAELRKTNMDEEARLSASIAELEREISESSSSLRRSKERISELEQRVSYMEKELRSTKDTAAANEQRLGAELSTVKKLAELHQESSEEWSKKAGELEGVIKALETHLTQVEDEYKEKLEKETLSRRDLEKEAVNLKQKLEKCEFDLENTRKSSELSLVPLTSIAAGSSDVVDTTVQGLPISDAVNQNDLMVIPKVPSGVSGTALAASLLRDGWSLAKIYEKYQEATDAFLHERRGRRHAEAVLERVLHEIEEKAELILDERAEHERMVEAYAMMDQKLQQALLEHDNFENNVRNLKSELKRRERDHSVAQKEIDDLQKQVAVLLKECQDIQLRCGSSLPNVGYVASSSLVNVLSNVEHDIKDNMSFKDINGLVQQNVQLRNQIHMLSADLDKKDMELRESFQIELKKITDAAASRVEKVMKKSEEQAIMIESLHRSVAMYRKLCEEQQKARSNVESAPTTLQDSSRTDLMVLFEGSQEVSKKAYEQVSERARSLDEELTKLRTELESLRSERDKAVLEADFARDRLNGFAAELEHQRKESNSASLRNAELTRLVVDYERRLREDLDSKQALEENLRKLSMEVSTLKNAKESLEKSERRALDEVRDLTERVHRLQATIDTIHTTEEVQENARSMERRNHEEHIKRLERDWAELNKELQEQRDHVRVLSLDKKNVFDSCMKQVEDMRKELNNSWKAVSDAEARAAIAEAKCSDLEAKVKSRKAISRDGCHEISAASEENDELFQLKEELEKYKEEAQANKNYMVQYKEIAHSNEVALKQLESAHQDYKAETEVGRKALEDEIVNLRDKLSEMEKSYVIKCEEAANAIESKEKHITSLMNEISVLRTEVSQKLPQLEKLEIELALSKSSLDEQYKRWRTAQDNYERQVILQSETIQELTNTSKQLSSLQHEITVLRQTADALKNENECLRSSAEQEKIGLLKEKDDALQKYNELNDQNRILHNQLEALHIRLAEKERNIAGLSSHRTDNSHAEDDLQSVISYLRRSKEIAETEISLLKQEKSRLQIELESSLKSAKEAQDLLRSQADSARALMFKDEEFKSLQIQVREINLLRESNIQLREENRHNFEECQKFREEAQKAKMESERLQNLLLEKEVDAEMCKRELEMQKAEIANLNQSISELIENSKGIDLNTYEAMKNELQNIKSTLRENSMELESAKILLSEKEVAIKILEDKLSLCQSELDSKEKKLNDVEASLKSEIDKHKKINLNLKRKHDNLMKEKGEIAKENQSLVKQMEDLKSTQKTTSETTLEQAIKEKDFRIQTLERTLEKERDDNKKEKAKSRRNENTIFGALQKVQQDKKQVEESIDKHKQAVRELIENYPGLSSEVPPISALEEQLLSYFRAAKDMEESSSPFRDGAATQTPVVETAPVDAPTSAGGDSVLILF</sequence>
<name>A0A1D6QEY5_MAIZE</name>
<feature type="coiled-coil region" evidence="4">
    <location>
        <begin position="811"/>
        <end position="1000"/>
    </location>
</feature>
<dbReference type="PANTHER" id="PTHR18898:SF2">
    <property type="entry name" value="NUCLEOPROTEIN TPR"/>
    <property type="match status" value="1"/>
</dbReference>
<dbReference type="GO" id="GO:0005635">
    <property type="term" value="C:nuclear envelope"/>
    <property type="evidence" value="ECO:0007669"/>
    <property type="project" value="UniProtKB-ARBA"/>
</dbReference>
<protein>
    <submittedName>
        <fullName evidence="9">Nuclear-pore anchor</fullName>
    </submittedName>
</protein>
<proteinExistence type="predicted"/>
<evidence type="ECO:0000259" key="8">
    <source>
        <dbReference type="Pfam" id="PF25785"/>
    </source>
</evidence>
<feature type="coiled-coil region" evidence="4">
    <location>
        <begin position="509"/>
        <end position="550"/>
    </location>
</feature>
<feature type="coiled-coil region" evidence="4">
    <location>
        <begin position="118"/>
        <end position="177"/>
    </location>
</feature>
<gene>
    <name evidence="9" type="ORF">ZEAMMB73_Zm00001d052282</name>
</gene>
<evidence type="ECO:0000259" key="6">
    <source>
        <dbReference type="Pfam" id="PF07926"/>
    </source>
</evidence>
<keyword evidence="2 4" id="KW-0175">Coiled coil</keyword>
<feature type="coiled-coil region" evidence="4">
    <location>
        <begin position="19"/>
        <end position="85"/>
    </location>
</feature>
<evidence type="ECO:0000256" key="4">
    <source>
        <dbReference type="SAM" id="Coils"/>
    </source>
</evidence>
<feature type="domain" description="Nucleoprotein TPR/MPL1" evidence="7">
    <location>
        <begin position="1"/>
        <end position="68"/>
    </location>
</feature>
<dbReference type="EMBL" id="CM000780">
    <property type="protein sequence ID" value="AQK56647.1"/>
    <property type="molecule type" value="Genomic_DNA"/>
</dbReference>
<keyword evidence="3" id="KW-0539">Nucleus</keyword>
<comment type="subcellular location">
    <subcellularLocation>
        <location evidence="1">Nucleus</location>
    </subcellularLocation>
</comment>
<evidence type="ECO:0000256" key="3">
    <source>
        <dbReference type="ARBA" id="ARBA00023242"/>
    </source>
</evidence>
<evidence type="ECO:0000259" key="7">
    <source>
        <dbReference type="Pfam" id="PF25481"/>
    </source>
</evidence>
<dbReference type="InterPro" id="IPR057577">
    <property type="entry name" value="Nucleoprot-TPR/MLP1_dom"/>
</dbReference>
<feature type="compositionally biased region" description="Basic and acidic residues" evidence="5">
    <location>
        <begin position="1309"/>
        <end position="1320"/>
    </location>
</feature>
<evidence type="ECO:0000313" key="9">
    <source>
        <dbReference type="EMBL" id="AQK56647.1"/>
    </source>
</evidence>
<dbReference type="PANTHER" id="PTHR18898">
    <property type="entry name" value="NUCLEOPROTEIN TPR-RELATED"/>
    <property type="match status" value="1"/>
</dbReference>
<evidence type="ECO:0000256" key="1">
    <source>
        <dbReference type="ARBA" id="ARBA00004123"/>
    </source>
</evidence>
<accession>A0A1D6QEY5</accession>
<feature type="coiled-coil region" evidence="4">
    <location>
        <begin position="720"/>
        <end position="785"/>
    </location>
</feature>
<evidence type="ECO:0000256" key="5">
    <source>
        <dbReference type="SAM" id="MobiDB-lite"/>
    </source>
</evidence>
<dbReference type="InterPro" id="IPR012929">
    <property type="entry name" value="Nucleoprot-TPR/MLP1-2_dom"/>
</dbReference>
<feature type="region of interest" description="Disordered" evidence="5">
    <location>
        <begin position="1395"/>
        <end position="1418"/>
    </location>
</feature>
<dbReference type="InterPro" id="IPR057974">
    <property type="entry name" value="NUA/TPR/MLP1-2-like_dom"/>
</dbReference>
<feature type="coiled-coil region" evidence="4">
    <location>
        <begin position="1084"/>
        <end position="1263"/>
    </location>
</feature>
<feature type="domain" description="Nucleoprotein TPR/MLP1-2" evidence="6">
    <location>
        <begin position="862"/>
        <end position="990"/>
    </location>
</feature>
<dbReference type="Pfam" id="PF07926">
    <property type="entry name" value="TPR_MLP1_2"/>
    <property type="match status" value="1"/>
</dbReference>
<feature type="coiled-coil region" evidence="4">
    <location>
        <begin position="579"/>
        <end position="687"/>
    </location>
</feature>
<feature type="domain" description="NUA/TPR/MLP1-2-like" evidence="8">
    <location>
        <begin position="317"/>
        <end position="419"/>
    </location>
</feature>
<reference evidence="9" key="1">
    <citation type="submission" date="2015-12" db="EMBL/GenBank/DDBJ databases">
        <title>Update maize B73 reference genome by single molecule sequencing technologies.</title>
        <authorList>
            <consortium name="Maize Genome Sequencing Project"/>
            <person name="Ware D."/>
        </authorList>
    </citation>
    <scope>NUCLEOTIDE SEQUENCE</scope>
    <source>
        <tissue evidence="9">Seedling</tissue>
    </source>
</reference>